<feature type="transmembrane region" description="Helical" evidence="9">
    <location>
        <begin position="421"/>
        <end position="442"/>
    </location>
</feature>
<evidence type="ECO:0000256" key="1">
    <source>
        <dbReference type="ARBA" id="ARBA00004127"/>
    </source>
</evidence>
<keyword evidence="4 9" id="KW-0460">Magnesium</keyword>
<gene>
    <name evidence="9" type="primary">hppA</name>
    <name evidence="11" type="ordered locus">Cfla_1513</name>
</gene>
<feature type="transmembrane region" description="Helical" evidence="9">
    <location>
        <begin position="463"/>
        <end position="483"/>
    </location>
</feature>
<dbReference type="GO" id="GO:0000287">
    <property type="term" value="F:magnesium ion binding"/>
    <property type="evidence" value="ECO:0007669"/>
    <property type="project" value="UniProtKB-UniRule"/>
</dbReference>
<comment type="similarity">
    <text evidence="9">Belongs to the H(+)-translocating pyrophosphatase (TC 3.A.10) family. K(+)-insensitive subfamily.</text>
</comment>
<feature type="transmembrane region" description="Helical" evidence="9">
    <location>
        <begin position="495"/>
        <end position="522"/>
    </location>
</feature>
<keyword evidence="9" id="KW-1003">Cell membrane</keyword>
<feature type="transmembrane region" description="Helical" evidence="9">
    <location>
        <begin position="141"/>
        <end position="159"/>
    </location>
</feature>
<feature type="transmembrane region" description="Helical" evidence="9">
    <location>
        <begin position="219"/>
        <end position="240"/>
    </location>
</feature>
<feature type="transmembrane region" description="Helical" evidence="9">
    <location>
        <begin position="594"/>
        <end position="615"/>
    </location>
</feature>
<dbReference type="GO" id="GO:0009678">
    <property type="term" value="F:diphosphate hydrolysis-driven proton transmembrane transporter activity"/>
    <property type="evidence" value="ECO:0007669"/>
    <property type="project" value="UniProtKB-UniRule"/>
</dbReference>
<evidence type="ECO:0000256" key="10">
    <source>
        <dbReference type="SAM" id="MobiDB-lite"/>
    </source>
</evidence>
<feature type="transmembrane region" description="Helical" evidence="9">
    <location>
        <begin position="697"/>
        <end position="714"/>
    </location>
</feature>
<dbReference type="InterPro" id="IPR004131">
    <property type="entry name" value="PPase-energised_H-pump"/>
</dbReference>
<comment type="subunit">
    <text evidence="9">Homodimer.</text>
</comment>
<protein>
    <recommendedName>
        <fullName evidence="9">K(+)-insensitive pyrophosphate-energized proton pump</fullName>
        <ecNumber evidence="9">7.1.3.1</ecNumber>
    </recommendedName>
    <alternativeName>
        <fullName evidence="9">Membrane-bound proton-translocating pyrophosphatase</fullName>
    </alternativeName>
    <alternativeName>
        <fullName evidence="9">Pyrophosphate-energized inorganic pyrophosphatase</fullName>
        <shortName evidence="9">H(+)-PPase</shortName>
    </alternativeName>
</protein>
<dbReference type="STRING" id="446466.Cfla_1513"/>
<feature type="region of interest" description="Disordered" evidence="10">
    <location>
        <begin position="840"/>
        <end position="907"/>
    </location>
</feature>
<feature type="transmembrane region" description="Helical" evidence="9">
    <location>
        <begin position="388"/>
        <end position="409"/>
    </location>
</feature>
<sequence>MWTTSRVPSVRDVDAPASRDDEVPQTTSVRRRPRRRRAAAPVLGALVLTGCAAPPGDDLAADVHGGEANLVLPDLGAVTALAGVPGRTLLLLGLVVCALGLVFGGFVLTRLRRLPVHHSMREVSELIYATCREYLLQQGRFLLVLWAVIATVIVVYYKVLVGFGWGKVAVVIAFSLVGIAGSYAVAWFGIRVNTFANSRTAFASLHGRPLPVARIPLQAGMAIGMVLISLELLMMLVILLFLPPGVAGACFIGFAIGESLGAAALRIAGGIFTKIADIGSDLMKIAFRIKEDDARNPGVIADCTGDNAGDSVGPSADGFETYGVTGVALVTFVLLGVHDPGVQAGLLVWLFVVRAVMVVASGLSYVANDAWTRRRFRAAARMDFEAPLTQLVWVTSVLSTVLTFATSWFVLSPLGDGDGLWWKLAAIVSCGTLAGALVPELVKVFTSTASRHVREVVTSSREGGASLNILSGLVAGNFSAYWLGMAVVALMSGAYAVSGLGLAALMAAPAVFAFGLVAFGFLGMGPVTIAVDSYGPVTDNAQSVYELSTIEDLPGIEHELRRDFDLAPQWASAKRMLEENDGAGNTFKATAKPVLIGTAVVGATTMIFSIIMSLTEGLTVDLDHLSLLHPPFLLGLVTGGAVIYWFTGASIQAVTTGAHRAVAYIKDTIRLDGVTRASAEQSREVVQICTQYAQRGMLTMFLGVFFTTLAFAFVEPFFFIGYLVSIAVFGLYQAIFMANAGGAWDNAKKIVEVDLNAKGTPLHDATIVGDTVGDPYKDTSSVALNPVIKFTTLFGLLAVELAVSLRDQGHGTLVAVLAVVLGAASLWCVHRSFYGMRIGRTRDGGRAPLPPEPETDRGPGTPMPPGEDTPADTHADAAAPTPRHDAVPTARAPEAAPDAQPVARPAG</sequence>
<feature type="transmembrane region" description="Helical" evidence="9">
    <location>
        <begin position="38"/>
        <end position="56"/>
    </location>
</feature>
<dbReference type="AlphaFoldDB" id="D5UD74"/>
<evidence type="ECO:0000256" key="2">
    <source>
        <dbReference type="ARBA" id="ARBA00022448"/>
    </source>
</evidence>
<dbReference type="GO" id="GO:0012505">
    <property type="term" value="C:endomembrane system"/>
    <property type="evidence" value="ECO:0007669"/>
    <property type="project" value="UniProtKB-SubCell"/>
</dbReference>
<evidence type="ECO:0000256" key="5">
    <source>
        <dbReference type="ARBA" id="ARBA00022967"/>
    </source>
</evidence>
<keyword evidence="5 9" id="KW-1278">Translocase</keyword>
<dbReference type="eggNOG" id="COG3808">
    <property type="taxonomic scope" value="Bacteria"/>
</dbReference>
<evidence type="ECO:0000256" key="7">
    <source>
        <dbReference type="ARBA" id="ARBA00023065"/>
    </source>
</evidence>
<dbReference type="EMBL" id="CP001964">
    <property type="protein sequence ID" value="ADG74411.1"/>
    <property type="molecule type" value="Genomic_DNA"/>
</dbReference>
<evidence type="ECO:0000313" key="12">
    <source>
        <dbReference type="Proteomes" id="UP000000849"/>
    </source>
</evidence>
<feature type="transmembrane region" description="Helical" evidence="9">
    <location>
        <begin position="344"/>
        <end position="367"/>
    </location>
</feature>
<dbReference type="NCBIfam" id="NF001950">
    <property type="entry name" value="PRK00733.1-1"/>
    <property type="match status" value="1"/>
</dbReference>
<name>D5UD74_CELFN</name>
<feature type="transmembrane region" description="Helical" evidence="9">
    <location>
        <begin position="787"/>
        <end position="805"/>
    </location>
</feature>
<keyword evidence="6 9" id="KW-1133">Transmembrane helix</keyword>
<keyword evidence="9" id="KW-0375">Hydrogen ion transport</keyword>
<evidence type="ECO:0000256" key="9">
    <source>
        <dbReference type="HAMAP-Rule" id="MF_01129"/>
    </source>
</evidence>
<reference evidence="11 12" key="1">
    <citation type="journal article" date="2010" name="Stand. Genomic Sci.">
        <title>Complete genome sequence of Cellulomonas flavigena type strain (134).</title>
        <authorList>
            <person name="Abt B."/>
            <person name="Foster B."/>
            <person name="Lapidus A."/>
            <person name="Clum A."/>
            <person name="Sun H."/>
            <person name="Pukall R."/>
            <person name="Lucas S."/>
            <person name="Glavina Del Rio T."/>
            <person name="Nolan M."/>
            <person name="Tice H."/>
            <person name="Cheng J.F."/>
            <person name="Pitluck S."/>
            <person name="Liolios K."/>
            <person name="Ivanova N."/>
            <person name="Mavromatis K."/>
            <person name="Ovchinnikova G."/>
            <person name="Pati A."/>
            <person name="Goodwin L."/>
            <person name="Chen A."/>
            <person name="Palaniappan K."/>
            <person name="Land M."/>
            <person name="Hauser L."/>
            <person name="Chang Y.J."/>
            <person name="Jeffries C.D."/>
            <person name="Rohde M."/>
            <person name="Goker M."/>
            <person name="Woyke T."/>
            <person name="Bristow J."/>
            <person name="Eisen J.A."/>
            <person name="Markowitz V."/>
            <person name="Hugenholtz P."/>
            <person name="Kyrpides N.C."/>
            <person name="Klenk H.P."/>
        </authorList>
    </citation>
    <scope>NUCLEOTIDE SEQUENCE [LARGE SCALE GENOMIC DNA]</scope>
    <source>
        <strain evidence="12">ATCC 482 / DSM 20109 / BCRC 11376 / JCM 18109 / NBRC 3775 / NCIMB 8073 / NRS 134</strain>
    </source>
</reference>
<dbReference type="GO" id="GO:0005886">
    <property type="term" value="C:plasma membrane"/>
    <property type="evidence" value="ECO:0007669"/>
    <property type="project" value="UniProtKB-SubCell"/>
</dbReference>
<feature type="transmembrane region" description="Helical" evidence="9">
    <location>
        <begin position="246"/>
        <end position="265"/>
    </location>
</feature>
<feature type="compositionally biased region" description="Basic and acidic residues" evidence="10">
    <location>
        <begin position="9"/>
        <end position="22"/>
    </location>
</feature>
<dbReference type="GO" id="GO:0004427">
    <property type="term" value="F:inorganic diphosphate phosphatase activity"/>
    <property type="evidence" value="ECO:0007669"/>
    <property type="project" value="UniProtKB-UniRule"/>
</dbReference>
<keyword evidence="2 9" id="KW-0813">Transport</keyword>
<feature type="site" description="Determinant of potassium independence" evidence="9">
    <location>
        <position position="588"/>
    </location>
</feature>
<evidence type="ECO:0000256" key="3">
    <source>
        <dbReference type="ARBA" id="ARBA00022692"/>
    </source>
</evidence>
<dbReference type="HAMAP" id="MF_01129">
    <property type="entry name" value="PPase_energized_pump"/>
    <property type="match status" value="1"/>
</dbReference>
<feature type="transmembrane region" description="Helical" evidence="9">
    <location>
        <begin position="811"/>
        <end position="830"/>
    </location>
</feature>
<feature type="region of interest" description="Disordered" evidence="10">
    <location>
        <begin position="1"/>
        <end position="36"/>
    </location>
</feature>
<accession>D5UD74</accession>
<feature type="transmembrane region" description="Helical" evidence="9">
    <location>
        <begin position="720"/>
        <end position="740"/>
    </location>
</feature>
<evidence type="ECO:0000256" key="6">
    <source>
        <dbReference type="ARBA" id="ARBA00022989"/>
    </source>
</evidence>
<proteinExistence type="inferred from homology"/>
<comment type="catalytic activity">
    <reaction evidence="9">
        <text>diphosphate + H2O + H(+)(in) = 2 phosphate + 2 H(+)(out)</text>
        <dbReference type="Rhea" id="RHEA:13973"/>
        <dbReference type="ChEBI" id="CHEBI:15377"/>
        <dbReference type="ChEBI" id="CHEBI:15378"/>
        <dbReference type="ChEBI" id="CHEBI:33019"/>
        <dbReference type="ChEBI" id="CHEBI:43474"/>
        <dbReference type="EC" id="7.1.3.1"/>
    </reaction>
</comment>
<dbReference type="Proteomes" id="UP000000849">
    <property type="component" value="Chromosome"/>
</dbReference>
<evidence type="ECO:0000313" key="11">
    <source>
        <dbReference type="EMBL" id="ADG74411.1"/>
    </source>
</evidence>
<keyword evidence="3 9" id="KW-0812">Transmembrane</keyword>
<evidence type="ECO:0000256" key="8">
    <source>
        <dbReference type="ARBA" id="ARBA00023136"/>
    </source>
</evidence>
<feature type="transmembrane region" description="Helical" evidence="9">
    <location>
        <begin position="319"/>
        <end position="338"/>
    </location>
</feature>
<dbReference type="Pfam" id="PF03030">
    <property type="entry name" value="H_PPase"/>
    <property type="match status" value="1"/>
</dbReference>
<comment type="subcellular location">
    <subcellularLocation>
        <location evidence="9">Cell membrane</location>
        <topology evidence="9">Multi-pass membrane protein</topology>
    </subcellularLocation>
    <subcellularLocation>
        <location evidence="1">Endomembrane system</location>
        <topology evidence="1">Multi-pass membrane protein</topology>
    </subcellularLocation>
</comment>
<dbReference type="KEGG" id="cfl:Cfla_1513"/>
<keyword evidence="8 9" id="KW-0472">Membrane</keyword>
<keyword evidence="11" id="KW-0378">Hydrolase</keyword>
<keyword evidence="7 9" id="KW-0406">Ion transport</keyword>
<dbReference type="PANTHER" id="PTHR31998">
    <property type="entry name" value="K(+)-INSENSITIVE PYROPHOSPHATE-ENERGIZED PROTON PUMP"/>
    <property type="match status" value="1"/>
</dbReference>
<dbReference type="EC" id="7.1.3.1" evidence="9"/>
<feature type="transmembrane region" description="Helical" evidence="9">
    <location>
        <begin position="89"/>
        <end position="111"/>
    </location>
</feature>
<feature type="transmembrane region" description="Helical" evidence="9">
    <location>
        <begin position="165"/>
        <end position="190"/>
    </location>
</feature>
<feature type="transmembrane region" description="Helical" evidence="9">
    <location>
        <begin position="627"/>
        <end position="646"/>
    </location>
</feature>
<comment type="caution">
    <text evidence="9">Lacks conserved residue(s) required for the propagation of feature annotation.</text>
</comment>
<comment type="function">
    <text evidence="9">Proton pump that utilizes the energy of pyrophosphate hydrolysis as the driving force for proton movement across the membrane. Generates a proton motive force.</text>
</comment>
<evidence type="ECO:0000256" key="4">
    <source>
        <dbReference type="ARBA" id="ARBA00022842"/>
    </source>
</evidence>
<keyword evidence="12" id="KW-1185">Reference proteome</keyword>
<comment type="cofactor">
    <cofactor evidence="9">
        <name>Mg(2+)</name>
        <dbReference type="ChEBI" id="CHEBI:18420"/>
    </cofactor>
</comment>
<dbReference type="HOGENOM" id="CLU_008743_3_1_11"/>
<organism evidence="11 12">
    <name type="scientific">Cellulomonas flavigena (strain ATCC 482 / DSM 20109 / BCRC 11376 / JCM 18109 / NBRC 3775 / NCIMB 8073 / NRS 134)</name>
    <dbReference type="NCBI Taxonomy" id="446466"/>
    <lineage>
        <taxon>Bacteria</taxon>
        <taxon>Bacillati</taxon>
        <taxon>Actinomycetota</taxon>
        <taxon>Actinomycetes</taxon>
        <taxon>Micrococcales</taxon>
        <taxon>Cellulomonadaceae</taxon>
        <taxon>Cellulomonas</taxon>
    </lineage>
</organism>